<proteinExistence type="predicted"/>
<dbReference type="EMBL" id="JAPCWZ010000004">
    <property type="protein sequence ID" value="KAK8867671.1"/>
    <property type="molecule type" value="Genomic_DNA"/>
</dbReference>
<evidence type="ECO:0008006" key="4">
    <source>
        <dbReference type="Google" id="ProtNLM"/>
    </source>
</evidence>
<keyword evidence="3" id="KW-1185">Reference proteome</keyword>
<evidence type="ECO:0000313" key="3">
    <source>
        <dbReference type="Proteomes" id="UP001390339"/>
    </source>
</evidence>
<organism evidence="2 3">
    <name type="scientific">Apiospora arundinis</name>
    <dbReference type="NCBI Taxonomy" id="335852"/>
    <lineage>
        <taxon>Eukaryota</taxon>
        <taxon>Fungi</taxon>
        <taxon>Dikarya</taxon>
        <taxon>Ascomycota</taxon>
        <taxon>Pezizomycotina</taxon>
        <taxon>Sordariomycetes</taxon>
        <taxon>Xylariomycetidae</taxon>
        <taxon>Amphisphaeriales</taxon>
        <taxon>Apiosporaceae</taxon>
        <taxon>Apiospora</taxon>
    </lineage>
</organism>
<dbReference type="CDD" id="cd20273">
    <property type="entry name" value="Complex1_LYR_unchar"/>
    <property type="match status" value="1"/>
</dbReference>
<evidence type="ECO:0000256" key="1">
    <source>
        <dbReference type="SAM" id="MobiDB-lite"/>
    </source>
</evidence>
<accession>A0ABR2ITH5</accession>
<feature type="region of interest" description="Disordered" evidence="1">
    <location>
        <begin position="278"/>
        <end position="305"/>
    </location>
</feature>
<protein>
    <recommendedName>
        <fullName evidence="4">Mitochondrial zinc maintenance protein 1, mitochondrial</fullName>
    </recommendedName>
</protein>
<dbReference type="InterPro" id="IPR046896">
    <property type="entry name" value="Cup1-like_N"/>
</dbReference>
<evidence type="ECO:0000313" key="2">
    <source>
        <dbReference type="EMBL" id="KAK8867671.1"/>
    </source>
</evidence>
<comment type="caution">
    <text evidence="2">The sequence shown here is derived from an EMBL/GenBank/DDBJ whole genome shotgun (WGS) entry which is preliminary data.</text>
</comment>
<feature type="region of interest" description="Disordered" evidence="1">
    <location>
        <begin position="356"/>
        <end position="376"/>
    </location>
</feature>
<sequence>MPFQLPHPDSAIHLYRRLLREATYVAPLCRPWVTDRIRTKFRDERRPSLKEAHRSLRFLQSANSGHINRMLHLCFLATGRLGKRRRQLASSALAKDPAVDSDALKLNSLFATTTPDYKTKKTATGNSNRKKHQSYEEPAPPGWLDKWDVDKIKAVAEAQVRSSNTNWPKQMRKSIDPAKVLPKENAWGRPFKPKLMKRKEQKHYAKILADLMPPLPQGEWDMLKDLSFGQAETKMFDIPSRRTMATTPVATQGSKADTDREWNWGAYVTKPVRAVERGSSRKFKSLSGTADSDPRGPGRPIGVKSFKPRRLRRSIYARVWEATPTLWKNPNGKIQVTFGQARRELSPASTSDLQFFSGVDTRGAPASSTDVHKKNG</sequence>
<dbReference type="Proteomes" id="UP001390339">
    <property type="component" value="Unassembled WGS sequence"/>
</dbReference>
<gene>
    <name evidence="2" type="ORF">PGQ11_006249</name>
</gene>
<feature type="compositionally biased region" description="Polar residues" evidence="1">
    <location>
        <begin position="117"/>
        <end position="127"/>
    </location>
</feature>
<reference evidence="2 3" key="1">
    <citation type="journal article" date="2024" name="IMA Fungus">
        <title>Apiospora arundinis, a panoply of carbohydrate-active enzymes and secondary metabolites.</title>
        <authorList>
            <person name="Sorensen T."/>
            <person name="Petersen C."/>
            <person name="Muurmann A.T."/>
            <person name="Christiansen J.V."/>
            <person name="Brundto M.L."/>
            <person name="Overgaard C.K."/>
            <person name="Boysen A.T."/>
            <person name="Wollenberg R.D."/>
            <person name="Larsen T.O."/>
            <person name="Sorensen J.L."/>
            <person name="Nielsen K.L."/>
            <person name="Sondergaard T.E."/>
        </authorList>
    </citation>
    <scope>NUCLEOTIDE SEQUENCE [LARGE SCALE GENOMIC DNA]</scope>
    <source>
        <strain evidence="2 3">AAU 773</strain>
    </source>
</reference>
<feature type="region of interest" description="Disordered" evidence="1">
    <location>
        <begin position="117"/>
        <end position="140"/>
    </location>
</feature>
<name>A0ABR2ITH5_9PEZI</name>